<dbReference type="EC" id="3.5.4.9" evidence="11"/>
<dbReference type="Gene3D" id="3.40.50.10860">
    <property type="entry name" value="Leucine Dehydrogenase, chain A, domain 1"/>
    <property type="match status" value="1"/>
</dbReference>
<dbReference type="EMBL" id="AP024525">
    <property type="protein sequence ID" value="BCT75167.1"/>
    <property type="molecule type" value="Genomic_DNA"/>
</dbReference>
<comment type="pathway">
    <text evidence="1 11">One-carbon metabolism; tetrahydrofolate interconversion.</text>
</comment>
<keyword evidence="4 11" id="KW-0658">Purine biosynthesis</keyword>
<name>A0ABN6FE41_SINCY</name>
<dbReference type="Proteomes" id="UP001319861">
    <property type="component" value="Chromosome"/>
</dbReference>
<evidence type="ECO:0000313" key="15">
    <source>
        <dbReference type="EMBL" id="BCT75167.1"/>
    </source>
</evidence>
<dbReference type="CDD" id="cd01080">
    <property type="entry name" value="NAD_bind_m-THF_DH_Cyclohyd"/>
    <property type="match status" value="1"/>
</dbReference>
<keyword evidence="8 11" id="KW-0368">Histidine biosynthesis</keyword>
<evidence type="ECO:0000259" key="14">
    <source>
        <dbReference type="Pfam" id="PF02882"/>
    </source>
</evidence>
<evidence type="ECO:0000313" key="16">
    <source>
        <dbReference type="Proteomes" id="UP001319861"/>
    </source>
</evidence>
<evidence type="ECO:0000256" key="12">
    <source>
        <dbReference type="SAM" id="MobiDB-lite"/>
    </source>
</evidence>
<evidence type="ECO:0000256" key="5">
    <source>
        <dbReference type="ARBA" id="ARBA00022801"/>
    </source>
</evidence>
<feature type="region of interest" description="Disordered" evidence="12">
    <location>
        <begin position="287"/>
        <end position="309"/>
    </location>
</feature>
<evidence type="ECO:0000256" key="6">
    <source>
        <dbReference type="ARBA" id="ARBA00022857"/>
    </source>
</evidence>
<keyword evidence="5 11" id="KW-0378">Hydrolase</keyword>
<dbReference type="PANTHER" id="PTHR48099">
    <property type="entry name" value="C-1-TETRAHYDROFOLATE SYNTHASE, CYTOPLASMIC-RELATED"/>
    <property type="match status" value="1"/>
</dbReference>
<gene>
    <name evidence="15" type="primary">folD_1</name>
    <name evidence="11" type="synonym">folD</name>
    <name evidence="15" type="ORF">SCMU_10090</name>
</gene>
<comment type="catalytic activity">
    <reaction evidence="11">
        <text>(6R)-5,10-methylene-5,6,7,8-tetrahydrofolate + NADP(+) = (6R)-5,10-methenyltetrahydrofolate + NADPH</text>
        <dbReference type="Rhea" id="RHEA:22812"/>
        <dbReference type="ChEBI" id="CHEBI:15636"/>
        <dbReference type="ChEBI" id="CHEBI:57455"/>
        <dbReference type="ChEBI" id="CHEBI:57783"/>
        <dbReference type="ChEBI" id="CHEBI:58349"/>
        <dbReference type="EC" id="1.5.1.5"/>
    </reaction>
</comment>
<keyword evidence="9 11" id="KW-0486">Methionine biosynthesis</keyword>
<dbReference type="SUPFAM" id="SSF53223">
    <property type="entry name" value="Aminoacid dehydrogenase-like, N-terminal domain"/>
    <property type="match status" value="1"/>
</dbReference>
<evidence type="ECO:0000256" key="11">
    <source>
        <dbReference type="HAMAP-Rule" id="MF_01576"/>
    </source>
</evidence>
<comment type="caution">
    <text evidence="11">Lacks conserved residue(s) required for the propagation of feature annotation.</text>
</comment>
<evidence type="ECO:0000256" key="4">
    <source>
        <dbReference type="ARBA" id="ARBA00022755"/>
    </source>
</evidence>
<dbReference type="InterPro" id="IPR020630">
    <property type="entry name" value="THF_DH/CycHdrlase_cat_dom"/>
</dbReference>
<evidence type="ECO:0000256" key="1">
    <source>
        <dbReference type="ARBA" id="ARBA00004777"/>
    </source>
</evidence>
<dbReference type="InterPro" id="IPR046346">
    <property type="entry name" value="Aminoacid_DH-like_N_sf"/>
</dbReference>
<dbReference type="PRINTS" id="PR00085">
    <property type="entry name" value="THFDHDRGNASE"/>
</dbReference>
<keyword evidence="16" id="KW-1185">Reference proteome</keyword>
<dbReference type="Pfam" id="PF00763">
    <property type="entry name" value="THF_DHG_CYH"/>
    <property type="match status" value="1"/>
</dbReference>
<feature type="compositionally biased region" description="Basic and acidic residues" evidence="12">
    <location>
        <begin position="297"/>
        <end position="309"/>
    </location>
</feature>
<dbReference type="EC" id="1.5.1.5" evidence="11"/>
<dbReference type="Gene3D" id="3.40.50.720">
    <property type="entry name" value="NAD(P)-binding Rossmann-like Domain"/>
    <property type="match status" value="1"/>
</dbReference>
<dbReference type="Pfam" id="PF02882">
    <property type="entry name" value="THF_DHG_CYH_C"/>
    <property type="match status" value="1"/>
</dbReference>
<feature type="domain" description="Tetrahydrofolate dehydrogenase/cyclohydrolase NAD(P)-binding" evidence="14">
    <location>
        <begin position="139"/>
        <end position="281"/>
    </location>
</feature>
<sequence>MSAQSLSGKELAADIRRRAREQGRDLGQDGIHPALAVVIATDDGSTHWYARSIERAAEAAGIRCRVIDLGHDATEPALAAVLRDLGAEPSVHGIILQTPLPAGVRTDVLVGLIPPEKDIDGANPLSLGRLAVGQPAFAPATARSVVEILEHYRIPVAGRRAVVVGRSAVVGKPLALLLLEHDAAVTVCHSRSGPLENHTAGADIVVVAAGRTGLLNGSHVSSSSVVIDVGTNVLADGSLVGDVDADSIRGVAAALSPVPGGVGSVTTALLLLHTVEAARRQATPLPEYVNQDEDHDEGLIRDQDGVLCQ</sequence>
<feature type="domain" description="Tetrahydrofolate dehydrogenase/cyclohydrolase catalytic" evidence="13">
    <location>
        <begin position="6"/>
        <end position="120"/>
    </location>
</feature>
<dbReference type="InterPro" id="IPR020631">
    <property type="entry name" value="THF_DH/CycHdrlase_NAD-bd_dom"/>
</dbReference>
<comment type="function">
    <text evidence="11">Catalyzes the oxidation of 5,10-methylenetetrahydrofolate to 5,10-methenyltetrahydrofolate and then the hydrolysis of 5,10-methenyltetrahydrofolate to 10-formyltetrahydrofolate.</text>
</comment>
<feature type="binding site" evidence="11">
    <location>
        <position position="231"/>
    </location>
    <ligand>
        <name>NADP(+)</name>
        <dbReference type="ChEBI" id="CHEBI:58349"/>
    </ligand>
</feature>
<reference evidence="15 16" key="1">
    <citation type="journal article" date="2021" name="J. Biosci. Bioeng.">
        <title>Identification and characterization of a chc gene cluster responsible for the aromatization pathway of cyclohexanecarboxylate degradation in Sinomonas cyclohexanicum ATCC 51369.</title>
        <authorList>
            <person name="Yamamoto T."/>
            <person name="Hasegawa Y."/>
            <person name="Lau P.C.K."/>
            <person name="Iwaki H."/>
        </authorList>
    </citation>
    <scope>NUCLEOTIDE SEQUENCE [LARGE SCALE GENOMIC DNA]</scope>
    <source>
        <strain evidence="15 16">ATCC 51369</strain>
    </source>
</reference>
<protein>
    <recommendedName>
        <fullName evidence="11">Bifunctional protein FolD</fullName>
    </recommendedName>
    <domain>
        <recommendedName>
            <fullName evidence="11">Methylenetetrahydrofolate dehydrogenase</fullName>
            <ecNumber evidence="11">1.5.1.5</ecNumber>
        </recommendedName>
    </domain>
    <domain>
        <recommendedName>
            <fullName evidence="11">Methenyltetrahydrofolate cyclohydrolase</fullName>
            <ecNumber evidence="11">3.5.4.9</ecNumber>
        </recommendedName>
    </domain>
</protein>
<comment type="similarity">
    <text evidence="11">Belongs to the tetrahydrofolate dehydrogenase/cyclohydrolase family.</text>
</comment>
<keyword evidence="7 11" id="KW-0560">Oxidoreductase</keyword>
<proteinExistence type="inferred from homology"/>
<organism evidence="15 16">
    <name type="scientific">Sinomonas cyclohexanicum</name>
    <name type="common">Corynebacterium cyclohexanicum</name>
    <dbReference type="NCBI Taxonomy" id="322009"/>
    <lineage>
        <taxon>Bacteria</taxon>
        <taxon>Bacillati</taxon>
        <taxon>Actinomycetota</taxon>
        <taxon>Actinomycetes</taxon>
        <taxon>Micrococcales</taxon>
        <taxon>Micrococcaceae</taxon>
        <taxon>Sinomonas</taxon>
    </lineage>
</organism>
<accession>A0ABN6FE41</accession>
<comment type="subunit">
    <text evidence="11">Homodimer.</text>
</comment>
<dbReference type="RefSeq" id="WP_229231935.1">
    <property type="nucleotide sequence ID" value="NZ_AP024525.1"/>
</dbReference>
<dbReference type="HAMAP" id="MF_01576">
    <property type="entry name" value="THF_DHG_CYH"/>
    <property type="match status" value="1"/>
</dbReference>
<keyword evidence="6 11" id="KW-0521">NADP</keyword>
<dbReference type="SUPFAM" id="SSF51735">
    <property type="entry name" value="NAD(P)-binding Rossmann-fold domains"/>
    <property type="match status" value="1"/>
</dbReference>
<dbReference type="InterPro" id="IPR000672">
    <property type="entry name" value="THF_DH/CycHdrlase"/>
</dbReference>
<evidence type="ECO:0000256" key="10">
    <source>
        <dbReference type="ARBA" id="ARBA00023268"/>
    </source>
</evidence>
<evidence type="ECO:0000256" key="7">
    <source>
        <dbReference type="ARBA" id="ARBA00023002"/>
    </source>
</evidence>
<keyword evidence="10 11" id="KW-0511">Multifunctional enzyme</keyword>
<evidence type="ECO:0000256" key="2">
    <source>
        <dbReference type="ARBA" id="ARBA00022563"/>
    </source>
</evidence>
<evidence type="ECO:0000256" key="9">
    <source>
        <dbReference type="ARBA" id="ARBA00023167"/>
    </source>
</evidence>
<dbReference type="InterPro" id="IPR036291">
    <property type="entry name" value="NAD(P)-bd_dom_sf"/>
</dbReference>
<dbReference type="PANTHER" id="PTHR48099:SF5">
    <property type="entry name" value="C-1-TETRAHYDROFOLATE SYNTHASE, CYTOPLASMIC"/>
    <property type="match status" value="1"/>
</dbReference>
<comment type="catalytic activity">
    <reaction evidence="11">
        <text>(6R)-5,10-methenyltetrahydrofolate + H2O = (6R)-10-formyltetrahydrofolate + H(+)</text>
        <dbReference type="Rhea" id="RHEA:23700"/>
        <dbReference type="ChEBI" id="CHEBI:15377"/>
        <dbReference type="ChEBI" id="CHEBI:15378"/>
        <dbReference type="ChEBI" id="CHEBI:57455"/>
        <dbReference type="ChEBI" id="CHEBI:195366"/>
        <dbReference type="EC" id="3.5.4.9"/>
    </reaction>
</comment>
<keyword evidence="3 11" id="KW-0028">Amino-acid biosynthesis</keyword>
<evidence type="ECO:0000259" key="13">
    <source>
        <dbReference type="Pfam" id="PF00763"/>
    </source>
</evidence>
<evidence type="ECO:0000256" key="8">
    <source>
        <dbReference type="ARBA" id="ARBA00023102"/>
    </source>
</evidence>
<feature type="binding site" evidence="11">
    <location>
        <begin position="165"/>
        <end position="167"/>
    </location>
    <ligand>
        <name>NADP(+)</name>
        <dbReference type="ChEBI" id="CHEBI:58349"/>
    </ligand>
</feature>
<keyword evidence="2 11" id="KW-0554">One-carbon metabolism</keyword>
<evidence type="ECO:0000256" key="3">
    <source>
        <dbReference type="ARBA" id="ARBA00022605"/>
    </source>
</evidence>